<keyword evidence="2" id="KW-1185">Reference proteome</keyword>
<dbReference type="Gene3D" id="3.80.10.10">
    <property type="entry name" value="Ribonuclease Inhibitor"/>
    <property type="match status" value="1"/>
</dbReference>
<accession>A0ABQ0LHU8</accession>
<evidence type="ECO:0008006" key="3">
    <source>
        <dbReference type="Google" id="ProtNLM"/>
    </source>
</evidence>
<name>A0ABQ0LHU8_MYCCL</name>
<organism evidence="1 2">
    <name type="scientific">Mycena chlorophos</name>
    <name type="common">Agaric fungus</name>
    <name type="synonym">Agaricus chlorophos</name>
    <dbReference type="NCBI Taxonomy" id="658473"/>
    <lineage>
        <taxon>Eukaryota</taxon>
        <taxon>Fungi</taxon>
        <taxon>Dikarya</taxon>
        <taxon>Basidiomycota</taxon>
        <taxon>Agaricomycotina</taxon>
        <taxon>Agaricomycetes</taxon>
        <taxon>Agaricomycetidae</taxon>
        <taxon>Agaricales</taxon>
        <taxon>Marasmiineae</taxon>
        <taxon>Mycenaceae</taxon>
        <taxon>Mycena</taxon>
    </lineage>
</organism>
<proteinExistence type="predicted"/>
<evidence type="ECO:0000313" key="1">
    <source>
        <dbReference type="EMBL" id="GAT50663.1"/>
    </source>
</evidence>
<dbReference type="Proteomes" id="UP000815677">
    <property type="component" value="Unassembled WGS sequence"/>
</dbReference>
<gene>
    <name evidence="1" type="ORF">MCHLO_07879</name>
</gene>
<reference evidence="1" key="1">
    <citation type="submission" date="2014-09" db="EMBL/GenBank/DDBJ databases">
        <title>Genome sequence of the luminous mushroom Mycena chlorophos for searching fungal bioluminescence genes.</title>
        <authorList>
            <person name="Tanaka Y."/>
            <person name="Kasuga D."/>
            <person name="Oba Y."/>
            <person name="Hase S."/>
            <person name="Sato K."/>
            <person name="Oba Y."/>
            <person name="Sakakibara Y."/>
        </authorList>
    </citation>
    <scope>NUCLEOTIDE SEQUENCE</scope>
</reference>
<evidence type="ECO:0000313" key="2">
    <source>
        <dbReference type="Proteomes" id="UP000815677"/>
    </source>
</evidence>
<dbReference type="InterPro" id="IPR032675">
    <property type="entry name" value="LRR_dom_sf"/>
</dbReference>
<protein>
    <recommendedName>
        <fullName evidence="3">F-box domain-containing protein</fullName>
    </recommendedName>
</protein>
<dbReference type="SUPFAM" id="SSF52047">
    <property type="entry name" value="RNI-like"/>
    <property type="match status" value="1"/>
</dbReference>
<dbReference type="EMBL" id="DF846574">
    <property type="protein sequence ID" value="GAT50663.1"/>
    <property type="molecule type" value="Genomic_DNA"/>
</dbReference>
<sequence>MGRTRQPPLRLEAADRLRFCSLWNVPQDISSVRWEQLTTLALYNEAPTNAASILPLAANLRCCALLFSANSSHDGIAIRHPRIETLVLLHYGERDLDALTLPALRHLELSGFSFPSNTADSLSAFVARSRCRLRHLRLVCNDAVPRLVVDTCRRAVPHTSVLTVRREDHRQDEDGWNTEEYWTVR</sequence>